<gene>
    <name evidence="1" type="ORF">BDZ83DRAFT_607170</name>
</gene>
<dbReference type="Proteomes" id="UP001244207">
    <property type="component" value="Unassembled WGS sequence"/>
</dbReference>
<dbReference type="AlphaFoldDB" id="A0AAD9CZ92"/>
<dbReference type="EMBL" id="JAHMHS010000013">
    <property type="protein sequence ID" value="KAK1729217.1"/>
    <property type="molecule type" value="Genomic_DNA"/>
</dbReference>
<dbReference type="GeneID" id="85391311"/>
<protein>
    <submittedName>
        <fullName evidence="1">Uncharacterized protein</fullName>
    </submittedName>
</protein>
<accession>A0AAD9CZ92</accession>
<sequence length="73" mass="7957">MVRAAKALFALGVSSNLISQICQLGLPVASQTLYHEGEKICFLSHRLYEANQQLNHCLGSSTTLDEGFLQPGH</sequence>
<dbReference type="RefSeq" id="XP_060369272.1">
    <property type="nucleotide sequence ID" value="XM_060507412.1"/>
</dbReference>
<proteinExistence type="predicted"/>
<organism evidence="1 2">
    <name type="scientific">Glomerella acutata</name>
    <name type="common">Colletotrichum acutatum</name>
    <dbReference type="NCBI Taxonomy" id="27357"/>
    <lineage>
        <taxon>Eukaryota</taxon>
        <taxon>Fungi</taxon>
        <taxon>Dikarya</taxon>
        <taxon>Ascomycota</taxon>
        <taxon>Pezizomycotina</taxon>
        <taxon>Sordariomycetes</taxon>
        <taxon>Hypocreomycetidae</taxon>
        <taxon>Glomerellales</taxon>
        <taxon>Glomerellaceae</taxon>
        <taxon>Colletotrichum</taxon>
        <taxon>Colletotrichum acutatum species complex</taxon>
    </lineage>
</organism>
<keyword evidence="2" id="KW-1185">Reference proteome</keyword>
<reference evidence="1" key="1">
    <citation type="submission" date="2021-12" db="EMBL/GenBank/DDBJ databases">
        <title>Comparative genomics, transcriptomics and evolutionary studies reveal genomic signatures of adaptation to plant cell wall in hemibiotrophic fungi.</title>
        <authorList>
            <consortium name="DOE Joint Genome Institute"/>
            <person name="Baroncelli R."/>
            <person name="Diaz J.F."/>
            <person name="Benocci T."/>
            <person name="Peng M."/>
            <person name="Battaglia E."/>
            <person name="Haridas S."/>
            <person name="Andreopoulos W."/>
            <person name="Labutti K."/>
            <person name="Pangilinan J."/>
            <person name="Floch G.L."/>
            <person name="Makela M.R."/>
            <person name="Henrissat B."/>
            <person name="Grigoriev I.V."/>
            <person name="Crouch J.A."/>
            <person name="De Vries R.P."/>
            <person name="Sukno S.A."/>
            <person name="Thon M.R."/>
        </authorList>
    </citation>
    <scope>NUCLEOTIDE SEQUENCE</scope>
    <source>
        <strain evidence="1">CBS 112980</strain>
    </source>
</reference>
<name>A0AAD9CZ92_GLOAC</name>
<evidence type="ECO:0000313" key="1">
    <source>
        <dbReference type="EMBL" id="KAK1729217.1"/>
    </source>
</evidence>
<evidence type="ECO:0000313" key="2">
    <source>
        <dbReference type="Proteomes" id="UP001244207"/>
    </source>
</evidence>
<comment type="caution">
    <text evidence="1">The sequence shown here is derived from an EMBL/GenBank/DDBJ whole genome shotgun (WGS) entry which is preliminary data.</text>
</comment>